<evidence type="ECO:0000313" key="2">
    <source>
        <dbReference type="EMBL" id="HHO73721.1"/>
    </source>
</evidence>
<gene>
    <name evidence="2" type="ORF">ENN04_03690</name>
</gene>
<dbReference type="InterPro" id="IPR036866">
    <property type="entry name" value="RibonucZ/Hydroxyglut_hydro"/>
</dbReference>
<dbReference type="PANTHER" id="PTHR43041">
    <property type="entry name" value="HYDROLASE, METALLO-BETA-LACTAMASE SUPERFAMILY"/>
    <property type="match status" value="1"/>
</dbReference>
<comment type="caution">
    <text evidence="2">The sequence shown here is derived from an EMBL/GenBank/DDBJ whole genome shotgun (WGS) entry which is preliminary data.</text>
</comment>
<evidence type="ECO:0000259" key="1">
    <source>
        <dbReference type="Pfam" id="PF19583"/>
    </source>
</evidence>
<dbReference type="Gene3D" id="3.60.15.10">
    <property type="entry name" value="Ribonuclease Z/Hydroxyacylglutathione hydrolase-like"/>
    <property type="match status" value="1"/>
</dbReference>
<feature type="domain" description="ODP" evidence="1">
    <location>
        <begin position="262"/>
        <end position="454"/>
    </location>
</feature>
<dbReference type="PANTHER" id="PTHR43041:SF1">
    <property type="entry name" value="METALLO-BETA-LACTAMASE DOMAIN-CONTAINING PROTEIN"/>
    <property type="match status" value="1"/>
</dbReference>
<protein>
    <recommendedName>
        <fullName evidence="1">ODP domain-containing protein</fullName>
    </recommendedName>
</protein>
<reference evidence="2" key="1">
    <citation type="journal article" date="2020" name="mSystems">
        <title>Genome- and Community-Level Interaction Insights into Carbon Utilization and Element Cycling Functions of Hydrothermarchaeota in Hydrothermal Sediment.</title>
        <authorList>
            <person name="Zhou Z."/>
            <person name="Liu Y."/>
            <person name="Xu W."/>
            <person name="Pan J."/>
            <person name="Luo Z.H."/>
            <person name="Li M."/>
        </authorList>
    </citation>
    <scope>NUCLEOTIDE SEQUENCE [LARGE SCALE GENOMIC DNA]</scope>
    <source>
        <strain evidence="2">SpSt-114</strain>
    </source>
</reference>
<proteinExistence type="predicted"/>
<accession>A0A7C5SWE5</accession>
<dbReference type="AlphaFoldDB" id="A0A7C5SWE5"/>
<name>A0A7C5SWE5_9AQUI</name>
<dbReference type="Pfam" id="PF19583">
    <property type="entry name" value="ODP"/>
    <property type="match status" value="1"/>
</dbReference>
<organism evidence="2">
    <name type="scientific">Thermocrinis ruber</name>
    <dbReference type="NCBI Taxonomy" id="75906"/>
    <lineage>
        <taxon>Bacteria</taxon>
        <taxon>Pseudomonadati</taxon>
        <taxon>Aquificota</taxon>
        <taxon>Aquificia</taxon>
        <taxon>Aquificales</taxon>
        <taxon>Aquificaceae</taxon>
        <taxon>Thermocrinis</taxon>
    </lineage>
</organism>
<dbReference type="InterPro" id="IPR045761">
    <property type="entry name" value="ODP_dom"/>
</dbReference>
<dbReference type="EMBL" id="DSAC01000043">
    <property type="protein sequence ID" value="HHO73721.1"/>
    <property type="molecule type" value="Genomic_DNA"/>
</dbReference>
<sequence length="571" mass="65400">MKFLLFDKEKRFYPIFGDILDITGYKLMVALDEKKAKDLMKAVSPDFLILRWKDRDFFRELLEEGYFVVPIFLVEDYQQAEELKKFGFSDFNILILPFNPLEFLNKYAKLYRALESLHDSVPSDLGMMNLFIYLLSRNTSTGVLLNADGLSCELYLKAGAVKGFSCSPEHFKEIIKSDNVSVKLLPYTEDAKLTTYFKNNAEFFSMLLEEVQPQPSTAYPEVVQDTVQQEVHEEVRPSIPGMLSVEEGLFLINFLDPEGLLQRNMYLRVYEKGDSYVPLLFNVLPYHRFSAARDEIEKVVGKLENLRALILMDLLPEDTQSILNLLNLAPKLYVITSLPIALSLIDLGVPERRIKLVESFPDGLLSLGEEDVLRFIKTPFLPEKGSFVVFEEKTKTLFSSKLFSSYCLPEEYSADKTAKIERVLLYHRLNFSSIENAVSLTQIRLLNPSVIRPAFGNPVLEGVDEVIERISKQKKTFNLANLEDETLILGLLSSILFELEKRMPKEKYELILDGLSEYMEVEGGVISNSFVDVKKLPELFIYTLHSAKVPPTVLLLTLERFLEAEIPVFTI</sequence>